<dbReference type="InterPro" id="IPR007454">
    <property type="entry name" value="UPF0250_YbeD-like"/>
</dbReference>
<evidence type="ECO:0000313" key="2">
    <source>
        <dbReference type="Proteomes" id="UP000664417"/>
    </source>
</evidence>
<dbReference type="Pfam" id="PF04359">
    <property type="entry name" value="DUF493"/>
    <property type="match status" value="1"/>
</dbReference>
<dbReference type="InterPro" id="IPR027471">
    <property type="entry name" value="YbeD-like_sf"/>
</dbReference>
<accession>A0A8J7QQU7</accession>
<dbReference type="AlphaFoldDB" id="A0A8J7QQU7"/>
<protein>
    <submittedName>
        <fullName evidence="1">DUF493 domain-containing protein</fullName>
    </submittedName>
</protein>
<dbReference type="RefSeq" id="WP_207863166.1">
    <property type="nucleotide sequence ID" value="NZ_JAFREP010000052.1"/>
</dbReference>
<proteinExistence type="predicted"/>
<keyword evidence="2" id="KW-1185">Reference proteome</keyword>
<dbReference type="Proteomes" id="UP000664417">
    <property type="component" value="Unassembled WGS sequence"/>
</dbReference>
<dbReference type="EMBL" id="JAFREP010000052">
    <property type="protein sequence ID" value="MBO1323180.1"/>
    <property type="molecule type" value="Genomic_DNA"/>
</dbReference>
<dbReference type="Gene3D" id="3.30.70.260">
    <property type="match status" value="1"/>
</dbReference>
<dbReference type="SUPFAM" id="SSF117991">
    <property type="entry name" value="YbeD/HP0495-like"/>
    <property type="match status" value="1"/>
</dbReference>
<sequence>MSQPTFRDMVELPGPFTFKIIVNPEGINQSGLTHALSEAAGRTLDFQSITHRPSKNGKYLAYTVAVHIEVFEEIEAVYAWFSASEHVIYAV</sequence>
<evidence type="ECO:0000313" key="1">
    <source>
        <dbReference type="EMBL" id="MBO1323180.1"/>
    </source>
</evidence>
<reference evidence="1" key="1">
    <citation type="submission" date="2021-03" db="EMBL/GenBank/DDBJ databases">
        <authorList>
            <person name="Wang G."/>
        </authorList>
    </citation>
    <scope>NUCLEOTIDE SEQUENCE</scope>
    <source>
        <strain evidence="1">KCTC 12899</strain>
    </source>
</reference>
<gene>
    <name evidence="1" type="ORF">J3U88_32245</name>
</gene>
<comment type="caution">
    <text evidence="1">The sequence shown here is derived from an EMBL/GenBank/DDBJ whole genome shotgun (WGS) entry which is preliminary data.</text>
</comment>
<name>A0A8J7QQU7_9BACT</name>
<organism evidence="1 2">
    <name type="scientific">Acanthopleuribacter pedis</name>
    <dbReference type="NCBI Taxonomy" id="442870"/>
    <lineage>
        <taxon>Bacteria</taxon>
        <taxon>Pseudomonadati</taxon>
        <taxon>Acidobacteriota</taxon>
        <taxon>Holophagae</taxon>
        <taxon>Acanthopleuribacterales</taxon>
        <taxon>Acanthopleuribacteraceae</taxon>
        <taxon>Acanthopleuribacter</taxon>
    </lineage>
</organism>